<dbReference type="InterPro" id="IPR002017">
    <property type="entry name" value="Spectrin_repeat"/>
</dbReference>
<comment type="subcellular location">
    <subcellularLocation>
        <location evidence="8">Nucleus outer membrane</location>
        <topology evidence="8">Single-pass type IV membrane protein</topology>
    </subcellularLocation>
</comment>
<evidence type="ECO:0000256" key="5">
    <source>
        <dbReference type="ARBA" id="ARBA00022989"/>
    </source>
</evidence>
<dbReference type="PANTHER" id="PTHR14514:SF4">
    <property type="entry name" value="NESPRIN-2"/>
    <property type="match status" value="1"/>
</dbReference>
<dbReference type="Pfam" id="PF00435">
    <property type="entry name" value="Spectrin"/>
    <property type="match status" value="2"/>
</dbReference>
<feature type="compositionally biased region" description="Basic and acidic residues" evidence="10">
    <location>
        <begin position="293"/>
        <end position="310"/>
    </location>
</feature>
<evidence type="ECO:0000256" key="8">
    <source>
        <dbReference type="ARBA" id="ARBA00046312"/>
    </source>
</evidence>
<keyword evidence="13" id="KW-1185">Reference proteome</keyword>
<dbReference type="GO" id="GO:0005640">
    <property type="term" value="C:nuclear outer membrane"/>
    <property type="evidence" value="ECO:0007669"/>
    <property type="project" value="UniProtKB-SubCell"/>
</dbReference>
<dbReference type="FunFam" id="1.20.58.60:FF:000041">
    <property type="entry name" value="Nesprin-1 isoform 1"/>
    <property type="match status" value="1"/>
</dbReference>
<gene>
    <name evidence="12" type="ORF">E2I00_001557</name>
</gene>
<feature type="region of interest" description="Disordered" evidence="10">
    <location>
        <begin position="692"/>
        <end position="725"/>
    </location>
</feature>
<protein>
    <recommendedName>
        <fullName evidence="11">KASH domain-containing protein</fullName>
    </recommendedName>
</protein>
<evidence type="ECO:0000256" key="10">
    <source>
        <dbReference type="SAM" id="MobiDB-lite"/>
    </source>
</evidence>
<dbReference type="Pfam" id="PF10541">
    <property type="entry name" value="KASH"/>
    <property type="match status" value="1"/>
</dbReference>
<dbReference type="Pfam" id="PF25035">
    <property type="entry name" value="SYNE1"/>
    <property type="match status" value="1"/>
</dbReference>
<keyword evidence="4" id="KW-0677">Repeat</keyword>
<feature type="topological domain" description="Perinuclear space" evidence="9">
    <location>
        <begin position="778"/>
        <end position="807"/>
    </location>
</feature>
<keyword evidence="3 9" id="KW-0812">Transmembrane</keyword>
<dbReference type="OrthoDB" id="9714184at2759"/>
<keyword evidence="2" id="KW-0597">Phosphoprotein</keyword>
<evidence type="ECO:0000256" key="9">
    <source>
        <dbReference type="PROSITE-ProRule" id="PRU00385"/>
    </source>
</evidence>
<feature type="compositionally biased region" description="Acidic residues" evidence="10">
    <location>
        <begin position="279"/>
        <end position="292"/>
    </location>
</feature>
<evidence type="ECO:0000256" key="3">
    <source>
        <dbReference type="ARBA" id="ARBA00022692"/>
    </source>
</evidence>
<dbReference type="InterPro" id="IPR056887">
    <property type="entry name" value="SYNE1/2_dom"/>
</dbReference>
<name>A0A6A1QHK3_BALPH</name>
<dbReference type="SMART" id="SM01249">
    <property type="entry name" value="KASH"/>
    <property type="match status" value="1"/>
</dbReference>
<dbReference type="CDD" id="cd00176">
    <property type="entry name" value="SPEC"/>
    <property type="match status" value="2"/>
</dbReference>
<evidence type="ECO:0000256" key="1">
    <source>
        <dbReference type="ARBA" id="ARBA00008619"/>
    </source>
</evidence>
<accession>A0A6A1QHK3</accession>
<evidence type="ECO:0000256" key="4">
    <source>
        <dbReference type="ARBA" id="ARBA00022737"/>
    </source>
</evidence>
<reference evidence="12 13" key="1">
    <citation type="journal article" date="2019" name="PLoS ONE">
        <title>Genomic analyses reveal an absence of contemporary introgressive admixture between fin whales and blue whales, despite known hybrids.</title>
        <authorList>
            <person name="Westbury M.V."/>
            <person name="Petersen B."/>
            <person name="Lorenzen E.D."/>
        </authorList>
    </citation>
    <scope>NUCLEOTIDE SEQUENCE [LARGE SCALE GENOMIC DNA]</scope>
    <source>
        <strain evidence="12">FinWhale-01</strain>
    </source>
</reference>
<comment type="similarity">
    <text evidence="1">Belongs to the nesprin family.</text>
</comment>
<feature type="domain" description="KASH" evidence="11">
    <location>
        <begin position="748"/>
        <end position="807"/>
    </location>
</feature>
<dbReference type="SUPFAM" id="SSF46966">
    <property type="entry name" value="Spectrin repeat"/>
    <property type="match status" value="5"/>
</dbReference>
<dbReference type="EMBL" id="SGJD01000053">
    <property type="protein sequence ID" value="KAB0407350.1"/>
    <property type="molecule type" value="Genomic_DNA"/>
</dbReference>
<keyword evidence="6 9" id="KW-0472">Membrane</keyword>
<comment type="caution">
    <text evidence="12">The sequence shown here is derived from an EMBL/GenBank/DDBJ whole genome shotgun (WGS) entry which is preliminary data.</text>
</comment>
<feature type="region of interest" description="Disordered" evidence="10">
    <location>
        <begin position="278"/>
        <end position="450"/>
    </location>
</feature>
<dbReference type="Proteomes" id="UP000437017">
    <property type="component" value="Unassembled WGS sequence"/>
</dbReference>
<feature type="topological domain" description="Cytoplasmic" evidence="9">
    <location>
        <begin position="1"/>
        <end position="756"/>
    </location>
</feature>
<dbReference type="FunFam" id="1.20.58.60:FF:000394">
    <property type="entry name" value="Nesprin-2"/>
    <property type="match status" value="1"/>
</dbReference>
<dbReference type="PANTHER" id="PTHR14514">
    <property type="entry name" value="PKA ANCHORING PROTEIN"/>
    <property type="match status" value="1"/>
</dbReference>
<organism evidence="12 13">
    <name type="scientific">Balaenoptera physalus</name>
    <name type="common">Fin whale</name>
    <name type="synonym">Balaena physalus</name>
    <dbReference type="NCBI Taxonomy" id="9770"/>
    <lineage>
        <taxon>Eukaryota</taxon>
        <taxon>Metazoa</taxon>
        <taxon>Chordata</taxon>
        <taxon>Craniata</taxon>
        <taxon>Vertebrata</taxon>
        <taxon>Euteleostomi</taxon>
        <taxon>Mammalia</taxon>
        <taxon>Eutheria</taxon>
        <taxon>Laurasiatheria</taxon>
        <taxon>Artiodactyla</taxon>
        <taxon>Whippomorpha</taxon>
        <taxon>Cetacea</taxon>
        <taxon>Mysticeti</taxon>
        <taxon>Balaenopteridae</taxon>
        <taxon>Balaenoptera</taxon>
    </lineage>
</organism>
<evidence type="ECO:0000256" key="2">
    <source>
        <dbReference type="ARBA" id="ARBA00022553"/>
    </source>
</evidence>
<dbReference type="Gene3D" id="1.20.58.60">
    <property type="match status" value="3"/>
</dbReference>
<evidence type="ECO:0000256" key="6">
    <source>
        <dbReference type="ARBA" id="ARBA00023136"/>
    </source>
</evidence>
<dbReference type="SMART" id="SM00150">
    <property type="entry name" value="SPEC"/>
    <property type="match status" value="4"/>
</dbReference>
<dbReference type="AlphaFoldDB" id="A0A6A1QHK3"/>
<evidence type="ECO:0000313" key="12">
    <source>
        <dbReference type="EMBL" id="KAB0407350.1"/>
    </source>
</evidence>
<evidence type="ECO:0000259" key="11">
    <source>
        <dbReference type="PROSITE" id="PS51049"/>
    </source>
</evidence>
<feature type="compositionally biased region" description="Pro residues" evidence="10">
    <location>
        <begin position="713"/>
        <end position="722"/>
    </location>
</feature>
<keyword evidence="5" id="KW-1133">Transmembrane helix</keyword>
<keyword evidence="7" id="KW-0539">Nucleus</keyword>
<evidence type="ECO:0000256" key="7">
    <source>
        <dbReference type="ARBA" id="ARBA00023242"/>
    </source>
</evidence>
<dbReference type="InterPro" id="IPR018159">
    <property type="entry name" value="Spectrin/alpha-actinin"/>
</dbReference>
<proteinExistence type="inferred from homology"/>
<evidence type="ECO:0000313" key="13">
    <source>
        <dbReference type="Proteomes" id="UP000437017"/>
    </source>
</evidence>
<dbReference type="InterPro" id="IPR012315">
    <property type="entry name" value="KASH"/>
</dbReference>
<dbReference type="PROSITE" id="PS51049">
    <property type="entry name" value="KASH"/>
    <property type="match status" value="1"/>
</dbReference>
<sequence>MSNLRTWLARIESELSKPVVYDVCDDQEIQKRLAEQQDLQRDIEQHSAGVESVFNICDVLLHDSDACANETECDSVQQTTRSLDRRWRNICAMSMERRMKIEETWRLWQKFLDDYSRFEDWLKSAERTAACPNSSEVLYTVAKEELKRLESDLAVCLSSRYAINTNHFTNQREEFEGTRESILVWLTEMDLQLTNVEHFSESDADDKMRQLNGFQQEITLNTNKIDQLIVFGEQLIQKSEPLDAVLIEDELEELHRYCQEVFGRVSRFHRRLTAHASGLEDEKEASENETDVEDPREIQDDSWRKRRESEEPSSPQSLCHLVPPAPGPERSGCETPVSVDSIPLEWDHTGDVGGSSSHEEDEEGPYYSALSGKSISEGHSWHVPDSPPCRKRRYKQMGGDRNVQPIPSDSSTPYKPAYVKLLLSPGTEGGKEEPRVPTGSPQQEDEGLASLTGQQSGAFDRWELIQAQELHSKLRIKQNLQQLNSDISDITTWLEKTEAELETLKLAKPPSGMQEMGLRVKRLKEILKAFDTHKALVVSVNVSSKEFLQAETTDSKELQDRVGQLRLRWDAAQGAVESWREGLRLSLMQCQDFHQLSQSLLLWLASAESRRQKARVTDPEADPRPLLACREELLQLEKELLERQPQVNSLQEISSSLLIKGHREDYIEAEEKLHVIEKKLKQLLEQVSQDLVSLQQSQNPDSPLPSLDEADPGEPPATPLPAPQAKQFRAEITTKDKNKTASSSRPARSFVSRVIRAALPLQLLLLLLLFLACLLPSSEEDYSCTQANNFARSFYPMLRYTNGPPPT</sequence>